<dbReference type="SUPFAM" id="SSF55729">
    <property type="entry name" value="Acyl-CoA N-acyltransferases (Nat)"/>
    <property type="match status" value="1"/>
</dbReference>
<proteinExistence type="predicted"/>
<evidence type="ECO:0000313" key="2">
    <source>
        <dbReference type="EMBL" id="CAF9911367.1"/>
    </source>
</evidence>
<keyword evidence="3" id="KW-1185">Reference proteome</keyword>
<accession>A0A8H3ESE9</accession>
<dbReference type="InterPro" id="IPR052523">
    <property type="entry name" value="Trichothecene_AcTrans"/>
</dbReference>
<gene>
    <name evidence="2" type="ORF">GOMPHAMPRED_007387</name>
</gene>
<dbReference type="PANTHER" id="PTHR42791">
    <property type="entry name" value="GNAT FAMILY ACETYLTRANSFERASE"/>
    <property type="match status" value="1"/>
</dbReference>
<dbReference type="OrthoDB" id="61113at2759"/>
<reference evidence="2" key="1">
    <citation type="submission" date="2021-03" db="EMBL/GenBank/DDBJ databases">
        <authorList>
            <person name="Tagirdzhanova G."/>
        </authorList>
    </citation>
    <scope>NUCLEOTIDE SEQUENCE</scope>
</reference>
<dbReference type="Proteomes" id="UP000664169">
    <property type="component" value="Unassembled WGS sequence"/>
</dbReference>
<dbReference type="InterPro" id="IPR016181">
    <property type="entry name" value="Acyl_CoA_acyltransferase"/>
</dbReference>
<evidence type="ECO:0000259" key="1">
    <source>
        <dbReference type="PROSITE" id="PS51186"/>
    </source>
</evidence>
<comment type="caution">
    <text evidence="2">The sequence shown here is derived from an EMBL/GenBank/DDBJ whole genome shotgun (WGS) entry which is preliminary data.</text>
</comment>
<dbReference type="AlphaFoldDB" id="A0A8H3ESE9"/>
<organism evidence="2 3">
    <name type="scientific">Gomphillus americanus</name>
    <dbReference type="NCBI Taxonomy" id="1940652"/>
    <lineage>
        <taxon>Eukaryota</taxon>
        <taxon>Fungi</taxon>
        <taxon>Dikarya</taxon>
        <taxon>Ascomycota</taxon>
        <taxon>Pezizomycotina</taxon>
        <taxon>Lecanoromycetes</taxon>
        <taxon>OSLEUM clade</taxon>
        <taxon>Ostropomycetidae</taxon>
        <taxon>Ostropales</taxon>
        <taxon>Graphidaceae</taxon>
        <taxon>Gomphilloideae</taxon>
        <taxon>Gomphillus</taxon>
    </lineage>
</organism>
<feature type="domain" description="N-acetyltransferase" evidence="1">
    <location>
        <begin position="95"/>
        <end position="230"/>
    </location>
</feature>
<sequence length="240" mass="26794">MAATTTTAFTLEPCSIQDGPALAHNNIPAFWANVIWKRTWQHVTLGKQIVETSKRIPRNLLNDRTVLRHQKAVDNTNSTILGYARWLLPESVACVDGVFAWPEAMVPAVPAEEEAVIRAIAEGAEWNPDSSRDDVQFEELMEKTKKRLRAAKAYLVLDYLAVHPKNQGKGIATSLVESGLAQARKLGLDVFVLAFPAGMGIYKRAGFRVVEQISTVYRIDDADPLEYKIYFMEYEVGGSR</sequence>
<evidence type="ECO:0000313" key="3">
    <source>
        <dbReference type="Proteomes" id="UP000664169"/>
    </source>
</evidence>
<dbReference type="EMBL" id="CAJPDQ010000006">
    <property type="protein sequence ID" value="CAF9911367.1"/>
    <property type="molecule type" value="Genomic_DNA"/>
</dbReference>
<dbReference type="CDD" id="cd04301">
    <property type="entry name" value="NAT_SF"/>
    <property type="match status" value="1"/>
</dbReference>
<protein>
    <recommendedName>
        <fullName evidence="1">N-acetyltransferase domain-containing protein</fullName>
    </recommendedName>
</protein>
<dbReference type="Pfam" id="PF13508">
    <property type="entry name" value="Acetyltransf_7"/>
    <property type="match status" value="1"/>
</dbReference>
<name>A0A8H3ESE9_9LECA</name>
<dbReference type="InterPro" id="IPR000182">
    <property type="entry name" value="GNAT_dom"/>
</dbReference>
<dbReference type="GO" id="GO:0016747">
    <property type="term" value="F:acyltransferase activity, transferring groups other than amino-acyl groups"/>
    <property type="evidence" value="ECO:0007669"/>
    <property type="project" value="InterPro"/>
</dbReference>
<dbReference type="PANTHER" id="PTHR42791:SF2">
    <property type="entry name" value="N-ACETYLTRANSFERASE DOMAIN-CONTAINING PROTEIN"/>
    <property type="match status" value="1"/>
</dbReference>
<dbReference type="Gene3D" id="3.40.630.30">
    <property type="match status" value="1"/>
</dbReference>
<dbReference type="PROSITE" id="PS51186">
    <property type="entry name" value="GNAT"/>
    <property type="match status" value="1"/>
</dbReference>